<accession>A0A9P4G8K6</accession>
<name>A0A9P4G8K6_9PLEO</name>
<evidence type="ECO:0000313" key="3">
    <source>
        <dbReference type="EMBL" id="KAF1840959.1"/>
    </source>
</evidence>
<dbReference type="PANTHER" id="PTHR43625">
    <property type="entry name" value="AFLATOXIN B1 ALDEHYDE REDUCTASE"/>
    <property type="match status" value="1"/>
</dbReference>
<dbReference type="EMBL" id="ML976619">
    <property type="protein sequence ID" value="KAF1840959.1"/>
    <property type="molecule type" value="Genomic_DNA"/>
</dbReference>
<evidence type="ECO:0000313" key="4">
    <source>
        <dbReference type="Proteomes" id="UP000800039"/>
    </source>
</evidence>
<dbReference type="GeneID" id="63851501"/>
<dbReference type="PANTHER" id="PTHR43625:SF78">
    <property type="entry name" value="PYRIDOXAL REDUCTASE-RELATED"/>
    <property type="match status" value="1"/>
</dbReference>
<dbReference type="AlphaFoldDB" id="A0A9P4G8K6"/>
<dbReference type="OrthoDB" id="37537at2759"/>
<evidence type="ECO:0000259" key="2">
    <source>
        <dbReference type="Pfam" id="PF00248"/>
    </source>
</evidence>
<dbReference type="SUPFAM" id="SSF51430">
    <property type="entry name" value="NAD(P)-linked oxidoreductase"/>
    <property type="match status" value="1"/>
</dbReference>
<dbReference type="InterPro" id="IPR023210">
    <property type="entry name" value="NADP_OxRdtase_dom"/>
</dbReference>
<keyword evidence="4" id="KW-1185">Reference proteome</keyword>
<dbReference type="Pfam" id="PF00248">
    <property type="entry name" value="Aldo_ket_red"/>
    <property type="match status" value="1"/>
</dbReference>
<protein>
    <submittedName>
        <fullName evidence="3">Aldo/keto reductase</fullName>
    </submittedName>
</protein>
<dbReference type="GO" id="GO:0016491">
    <property type="term" value="F:oxidoreductase activity"/>
    <property type="evidence" value="ECO:0007669"/>
    <property type="project" value="UniProtKB-KW"/>
</dbReference>
<comment type="caution">
    <text evidence="3">The sequence shown here is derived from an EMBL/GenBank/DDBJ whole genome shotgun (WGS) entry which is preliminary data.</text>
</comment>
<dbReference type="RefSeq" id="XP_040783522.1">
    <property type="nucleotide sequence ID" value="XM_040934250.1"/>
</dbReference>
<dbReference type="CDD" id="cd19077">
    <property type="entry name" value="AKR_AKR8A1-2"/>
    <property type="match status" value="1"/>
</dbReference>
<dbReference type="Gene3D" id="3.20.20.100">
    <property type="entry name" value="NADP-dependent oxidoreductase domain"/>
    <property type="match status" value="1"/>
</dbReference>
<feature type="domain" description="NADP-dependent oxidoreductase" evidence="2">
    <location>
        <begin position="12"/>
        <end position="310"/>
    </location>
</feature>
<dbReference type="InterPro" id="IPR036812">
    <property type="entry name" value="NAD(P)_OxRdtase_dom_sf"/>
</dbReference>
<sequence>MPKLTGKDVGEVGYGLMGLTWRPSPPSQEQSFEAMHTALSLGANNWNGGELYGSPERNSLHLLNEYFTKYPSDADKVVLSIKGGLVPGQMKPDGSKAGVQRSIDECLKQLDGKKFLDLFECARVDPQVPIDETVRYIADYVKAGKLGGISLSEVSAASIRKAHTVHPISAVEVEFSLWATDILENGVAATCAELGIPIIAYSPLGRGFLTGKYKKHSDLESDSILHHFPRFQPDVFDENIKLLNAVEGIAKEKGVTPAQIALGWILAQSGTKGLPTIIPIPGATTSAKIEENVKPAKLGEEDMKALKEILNKFPVVGGRYHETAQALLFA</sequence>
<reference evidence="3" key="1">
    <citation type="submission" date="2020-01" db="EMBL/GenBank/DDBJ databases">
        <authorList>
            <consortium name="DOE Joint Genome Institute"/>
            <person name="Haridas S."/>
            <person name="Albert R."/>
            <person name="Binder M."/>
            <person name="Bloem J."/>
            <person name="Labutti K."/>
            <person name="Salamov A."/>
            <person name="Andreopoulos B."/>
            <person name="Baker S.E."/>
            <person name="Barry K."/>
            <person name="Bills G."/>
            <person name="Bluhm B.H."/>
            <person name="Cannon C."/>
            <person name="Castanera R."/>
            <person name="Culley D.E."/>
            <person name="Daum C."/>
            <person name="Ezra D."/>
            <person name="Gonzalez J.B."/>
            <person name="Henrissat B."/>
            <person name="Kuo A."/>
            <person name="Liang C."/>
            <person name="Lipzen A."/>
            <person name="Lutzoni F."/>
            <person name="Magnuson J."/>
            <person name="Mondo S."/>
            <person name="Nolan M."/>
            <person name="Ohm R."/>
            <person name="Pangilinan J."/>
            <person name="Park H.-J."/>
            <person name="Ramirez L."/>
            <person name="Alfaro M."/>
            <person name="Sun H."/>
            <person name="Tritt A."/>
            <person name="Yoshinaga Y."/>
            <person name="Zwiers L.-H."/>
            <person name="Turgeon B.G."/>
            <person name="Goodwin S.B."/>
            <person name="Spatafora J.W."/>
            <person name="Crous P.W."/>
            <person name="Grigoriev I.V."/>
        </authorList>
    </citation>
    <scope>NUCLEOTIDE SEQUENCE</scope>
    <source>
        <strain evidence="3">CBS 394.84</strain>
    </source>
</reference>
<keyword evidence="1" id="KW-0560">Oxidoreductase</keyword>
<dbReference type="GO" id="GO:0005737">
    <property type="term" value="C:cytoplasm"/>
    <property type="evidence" value="ECO:0007669"/>
    <property type="project" value="TreeGrafter"/>
</dbReference>
<dbReference type="Proteomes" id="UP000800039">
    <property type="component" value="Unassembled WGS sequence"/>
</dbReference>
<organism evidence="3 4">
    <name type="scientific">Cucurbitaria berberidis CBS 394.84</name>
    <dbReference type="NCBI Taxonomy" id="1168544"/>
    <lineage>
        <taxon>Eukaryota</taxon>
        <taxon>Fungi</taxon>
        <taxon>Dikarya</taxon>
        <taxon>Ascomycota</taxon>
        <taxon>Pezizomycotina</taxon>
        <taxon>Dothideomycetes</taxon>
        <taxon>Pleosporomycetidae</taxon>
        <taxon>Pleosporales</taxon>
        <taxon>Pleosporineae</taxon>
        <taxon>Cucurbitariaceae</taxon>
        <taxon>Cucurbitaria</taxon>
    </lineage>
</organism>
<gene>
    <name evidence="3" type="ORF">K460DRAFT_370939</name>
</gene>
<evidence type="ECO:0000256" key="1">
    <source>
        <dbReference type="ARBA" id="ARBA00023002"/>
    </source>
</evidence>
<proteinExistence type="predicted"/>
<dbReference type="InterPro" id="IPR050791">
    <property type="entry name" value="Aldo-Keto_reductase"/>
</dbReference>